<dbReference type="NCBIfam" id="TIGR01460">
    <property type="entry name" value="HAD-SF-IIA"/>
    <property type="match status" value="1"/>
</dbReference>
<evidence type="ECO:0000313" key="10">
    <source>
        <dbReference type="Proteomes" id="UP000184088"/>
    </source>
</evidence>
<evidence type="ECO:0000256" key="1">
    <source>
        <dbReference type="ARBA" id="ARBA00006696"/>
    </source>
</evidence>
<dbReference type="Pfam" id="PF13344">
    <property type="entry name" value="Hydrolase_6"/>
    <property type="match status" value="1"/>
</dbReference>
<name>A0A1M5F3L3_9THEO</name>
<dbReference type="PIRSF" id="PIRSF000915">
    <property type="entry name" value="PGP-type_phosphatase"/>
    <property type="match status" value="1"/>
</dbReference>
<dbReference type="SFLD" id="SFLDG01139">
    <property type="entry name" value="C2.A:_Pyridoxal_Phosphate_Phos"/>
    <property type="match status" value="1"/>
</dbReference>
<feature type="binding site" evidence="8">
    <location>
        <position position="211"/>
    </location>
    <ligand>
        <name>Mg(2+)</name>
        <dbReference type="ChEBI" id="CHEBI:18420"/>
    </ligand>
</feature>
<evidence type="ECO:0000256" key="8">
    <source>
        <dbReference type="PIRSR" id="PIRSR000915-3"/>
    </source>
</evidence>
<gene>
    <name evidence="9" type="ORF">SAMN02746089_02673</name>
</gene>
<evidence type="ECO:0000256" key="2">
    <source>
        <dbReference type="ARBA" id="ARBA00022723"/>
    </source>
</evidence>
<dbReference type="EMBL" id="FQVH01000054">
    <property type="protein sequence ID" value="SHF85958.1"/>
    <property type="molecule type" value="Genomic_DNA"/>
</dbReference>
<dbReference type="Pfam" id="PF13242">
    <property type="entry name" value="Hydrolase_like"/>
    <property type="match status" value="1"/>
</dbReference>
<keyword evidence="4 5" id="KW-0460">Magnesium</keyword>
<evidence type="ECO:0000256" key="5">
    <source>
        <dbReference type="PIRNR" id="PIRNR000915"/>
    </source>
</evidence>
<evidence type="ECO:0000313" key="9">
    <source>
        <dbReference type="EMBL" id="SHF85958.1"/>
    </source>
</evidence>
<keyword evidence="3" id="KW-0378">Hydrolase</keyword>
<dbReference type="InterPro" id="IPR036412">
    <property type="entry name" value="HAD-like_sf"/>
</dbReference>
<feature type="binding site" evidence="7">
    <location>
        <position position="186"/>
    </location>
    <ligand>
        <name>substrate</name>
    </ligand>
</feature>
<keyword evidence="2 5" id="KW-0479">Metal-binding</keyword>
<dbReference type="RefSeq" id="WP_073346429.1">
    <property type="nucleotide sequence ID" value="NZ_FQVH01000054.1"/>
</dbReference>
<dbReference type="GO" id="GO:0016791">
    <property type="term" value="F:phosphatase activity"/>
    <property type="evidence" value="ECO:0007669"/>
    <property type="project" value="TreeGrafter"/>
</dbReference>
<comment type="similarity">
    <text evidence="1 5">Belongs to the HAD-like hydrolase superfamily. NagD family.</text>
</comment>
<dbReference type="Proteomes" id="UP000184088">
    <property type="component" value="Unassembled WGS sequence"/>
</dbReference>
<dbReference type="GO" id="GO:0046872">
    <property type="term" value="F:metal ion binding"/>
    <property type="evidence" value="ECO:0007669"/>
    <property type="project" value="UniProtKB-KW"/>
</dbReference>
<dbReference type="EC" id="3.1.3.-" evidence="5"/>
<comment type="cofactor">
    <cofactor evidence="8">
        <name>Mg(2+)</name>
        <dbReference type="ChEBI" id="CHEBI:18420"/>
    </cofactor>
    <text evidence="8">Divalent metal ions. Mg(2+) is the most effective.</text>
</comment>
<keyword evidence="10" id="KW-1185">Reference proteome</keyword>
<evidence type="ECO:0000256" key="4">
    <source>
        <dbReference type="ARBA" id="ARBA00022842"/>
    </source>
</evidence>
<dbReference type="SUPFAM" id="SSF56784">
    <property type="entry name" value="HAD-like"/>
    <property type="match status" value="1"/>
</dbReference>
<accession>A0A1M5F3L3</accession>
<evidence type="ECO:0000256" key="3">
    <source>
        <dbReference type="ARBA" id="ARBA00022801"/>
    </source>
</evidence>
<proteinExistence type="inferred from homology"/>
<dbReference type="OrthoDB" id="9810449at2"/>
<reference evidence="9 10" key="1">
    <citation type="submission" date="2016-11" db="EMBL/GenBank/DDBJ databases">
        <authorList>
            <person name="Jaros S."/>
            <person name="Januszkiewicz K."/>
            <person name="Wedrychowicz H."/>
        </authorList>
    </citation>
    <scope>NUCLEOTIDE SEQUENCE [LARGE SCALE GENOMIC DNA]</scope>
    <source>
        <strain evidence="9 10">DSM 17918</strain>
    </source>
</reference>
<protein>
    <recommendedName>
        <fullName evidence="5">Acid sugar phosphatase</fullName>
        <ecNumber evidence="5">3.1.3.-</ecNumber>
    </recommendedName>
</protein>
<dbReference type="AlphaFoldDB" id="A0A1M5F3L3"/>
<dbReference type="PANTHER" id="PTHR19288:SF46">
    <property type="entry name" value="HALOACID DEHALOGENASE-LIKE HYDROLASE DOMAIN-CONTAINING PROTEIN 2"/>
    <property type="match status" value="1"/>
</dbReference>
<dbReference type="Gene3D" id="3.40.50.1000">
    <property type="entry name" value="HAD superfamily/HAD-like"/>
    <property type="match status" value="2"/>
</dbReference>
<feature type="binding site" evidence="8">
    <location>
        <position position="14"/>
    </location>
    <ligand>
        <name>Mg(2+)</name>
        <dbReference type="ChEBI" id="CHEBI:18420"/>
    </ligand>
</feature>
<feature type="active site" description="Nucleophile" evidence="6">
    <location>
        <position position="14"/>
    </location>
</feature>
<organism evidence="9 10">
    <name type="scientific">Caldanaerobius fijiensis DSM 17918</name>
    <dbReference type="NCBI Taxonomy" id="1121256"/>
    <lineage>
        <taxon>Bacteria</taxon>
        <taxon>Bacillati</taxon>
        <taxon>Bacillota</taxon>
        <taxon>Clostridia</taxon>
        <taxon>Thermoanaerobacterales</taxon>
        <taxon>Thermoanaerobacteraceae</taxon>
        <taxon>Caldanaerobius</taxon>
    </lineage>
</organism>
<dbReference type="PANTHER" id="PTHR19288">
    <property type="entry name" value="4-NITROPHENYLPHOSPHATASE-RELATED"/>
    <property type="match status" value="1"/>
</dbReference>
<feature type="binding site" evidence="8">
    <location>
        <position position="16"/>
    </location>
    <ligand>
        <name>Mg(2+)</name>
        <dbReference type="ChEBI" id="CHEBI:18420"/>
    </ligand>
</feature>
<dbReference type="InterPro" id="IPR023214">
    <property type="entry name" value="HAD_sf"/>
</dbReference>
<comment type="function">
    <text evidence="5">Catalyzes the dephosphorylation of 2-6 carbon acid sugars in vitro.</text>
</comment>
<evidence type="ECO:0000256" key="7">
    <source>
        <dbReference type="PIRSR" id="PIRSR000915-2"/>
    </source>
</evidence>
<evidence type="ECO:0000256" key="6">
    <source>
        <dbReference type="PIRSR" id="PIRSR000915-1"/>
    </source>
</evidence>
<dbReference type="InterPro" id="IPR006357">
    <property type="entry name" value="HAD-SF_hydro_IIA"/>
</dbReference>
<feature type="active site" description="Proton donor" evidence="6">
    <location>
        <position position="16"/>
    </location>
</feature>
<dbReference type="GO" id="GO:0005737">
    <property type="term" value="C:cytoplasm"/>
    <property type="evidence" value="ECO:0007669"/>
    <property type="project" value="TreeGrafter"/>
</dbReference>
<dbReference type="SFLD" id="SFLDS00003">
    <property type="entry name" value="Haloacid_Dehalogenase"/>
    <property type="match status" value="1"/>
</dbReference>
<sequence length="262" mass="29176">MAKSLKDIKCFLLDMDGTFYLGDKLIPGALDFLHYLKITGRTYLFLTNNSSKDRAFYTAKLKKMGVSDITEENVFTSGEATGIYLNKLNRGKRVYLVGTPYLESELKRFGIDIVEDEPDHVVVGFDTTLTYDKLWKACDYIRQGVNYIATHPDLNCPIEGGYMPDCGAIIAFIKASTGQEPFIVGKPYPEIINSVFEKTGLGPDRLAIVGDRLYTDIKTGINAGITSILVLTGETKEEDLEKSDVRPDYVLHSIGDIVSLME</sequence>
<dbReference type="STRING" id="1121256.SAMN02746089_02673"/>
<dbReference type="FunFam" id="3.40.50.1000:FF:000053">
    <property type="entry name" value="TIGR01457 family HAD hydrolase"/>
    <property type="match status" value="1"/>
</dbReference>